<feature type="compositionally biased region" description="Basic residues" evidence="10">
    <location>
        <begin position="1496"/>
        <end position="1506"/>
    </location>
</feature>
<dbReference type="PROSITE" id="PS50011">
    <property type="entry name" value="PROTEIN_KINASE_DOM"/>
    <property type="match status" value="1"/>
</dbReference>
<evidence type="ECO:0000256" key="7">
    <source>
        <dbReference type="ARBA" id="ARBA00047899"/>
    </source>
</evidence>
<dbReference type="PROSITE" id="PS00108">
    <property type="entry name" value="PROTEIN_KINASE_ST"/>
    <property type="match status" value="1"/>
</dbReference>
<feature type="transmembrane region" description="Helical" evidence="11">
    <location>
        <begin position="6"/>
        <end position="24"/>
    </location>
</feature>
<evidence type="ECO:0000256" key="10">
    <source>
        <dbReference type="SAM" id="MobiDB-lite"/>
    </source>
</evidence>
<dbReference type="FunFam" id="3.30.200.20:FF:000042">
    <property type="entry name" value="Aurora kinase A"/>
    <property type="match status" value="1"/>
</dbReference>
<dbReference type="SUPFAM" id="SSF56112">
    <property type="entry name" value="Protein kinase-like (PK-like)"/>
    <property type="match status" value="1"/>
</dbReference>
<feature type="region of interest" description="Disordered" evidence="10">
    <location>
        <begin position="1389"/>
        <end position="1412"/>
    </location>
</feature>
<dbReference type="EC" id="2.7.11.1" evidence="1"/>
<dbReference type="GO" id="GO:0035556">
    <property type="term" value="P:intracellular signal transduction"/>
    <property type="evidence" value="ECO:0007669"/>
    <property type="project" value="TreeGrafter"/>
</dbReference>
<evidence type="ECO:0000313" key="13">
    <source>
        <dbReference type="EMBL" id="KAA6404337.1"/>
    </source>
</evidence>
<comment type="catalytic activity">
    <reaction evidence="8">
        <text>L-seryl-[protein] + ATP = O-phospho-L-seryl-[protein] + ADP + H(+)</text>
        <dbReference type="Rhea" id="RHEA:17989"/>
        <dbReference type="Rhea" id="RHEA-COMP:9863"/>
        <dbReference type="Rhea" id="RHEA-COMP:11604"/>
        <dbReference type="ChEBI" id="CHEBI:15378"/>
        <dbReference type="ChEBI" id="CHEBI:29999"/>
        <dbReference type="ChEBI" id="CHEBI:30616"/>
        <dbReference type="ChEBI" id="CHEBI:83421"/>
        <dbReference type="ChEBI" id="CHEBI:456216"/>
        <dbReference type="EC" id="2.7.11.1"/>
    </reaction>
</comment>
<feature type="region of interest" description="Disordered" evidence="10">
    <location>
        <begin position="1215"/>
        <end position="1251"/>
    </location>
</feature>
<accession>A0A5J4XAW0</accession>
<feature type="binding site" evidence="9">
    <location>
        <position position="587"/>
    </location>
    <ligand>
        <name>ATP</name>
        <dbReference type="ChEBI" id="CHEBI:30616"/>
    </ligand>
</feature>
<feature type="region of interest" description="Disordered" evidence="10">
    <location>
        <begin position="1148"/>
        <end position="1171"/>
    </location>
</feature>
<dbReference type="Pfam" id="PF00069">
    <property type="entry name" value="Pkinase"/>
    <property type="match status" value="1"/>
</dbReference>
<protein>
    <recommendedName>
        <fullName evidence="1">non-specific serine/threonine protein kinase</fullName>
        <ecNumber evidence="1">2.7.11.1</ecNumber>
    </recommendedName>
</protein>
<dbReference type="SMART" id="SM00220">
    <property type="entry name" value="S_TKc"/>
    <property type="match status" value="1"/>
</dbReference>
<dbReference type="GO" id="GO:0005524">
    <property type="term" value="F:ATP binding"/>
    <property type="evidence" value="ECO:0007669"/>
    <property type="project" value="UniProtKB-UniRule"/>
</dbReference>
<dbReference type="InterPro" id="IPR011009">
    <property type="entry name" value="Kinase-like_dom_sf"/>
</dbReference>
<feature type="compositionally biased region" description="Polar residues" evidence="10">
    <location>
        <begin position="1389"/>
        <end position="1399"/>
    </location>
</feature>
<dbReference type="InterPro" id="IPR050236">
    <property type="entry name" value="Ser_Thr_kinase_AGC"/>
</dbReference>
<dbReference type="InterPro" id="IPR017441">
    <property type="entry name" value="Protein_kinase_ATP_BS"/>
</dbReference>
<feature type="transmembrane region" description="Helical" evidence="11">
    <location>
        <begin position="362"/>
        <end position="382"/>
    </location>
</feature>
<keyword evidence="6 9" id="KW-0067">ATP-binding</keyword>
<feature type="region of interest" description="Disordered" evidence="10">
    <location>
        <begin position="1295"/>
        <end position="1369"/>
    </location>
</feature>
<dbReference type="InterPro" id="IPR011993">
    <property type="entry name" value="PH-like_dom_sf"/>
</dbReference>
<dbReference type="PROSITE" id="PS00107">
    <property type="entry name" value="PROTEIN_KINASE_ATP"/>
    <property type="match status" value="1"/>
</dbReference>
<feature type="region of interest" description="Disordered" evidence="10">
    <location>
        <begin position="1491"/>
        <end position="1519"/>
    </location>
</feature>
<proteinExistence type="predicted"/>
<dbReference type="Pfam" id="PF14593">
    <property type="entry name" value="PH_3"/>
    <property type="match status" value="1"/>
</dbReference>
<organism evidence="13 14">
    <name type="scientific">Streblomastix strix</name>
    <dbReference type="NCBI Taxonomy" id="222440"/>
    <lineage>
        <taxon>Eukaryota</taxon>
        <taxon>Metamonada</taxon>
        <taxon>Preaxostyla</taxon>
        <taxon>Oxymonadida</taxon>
        <taxon>Streblomastigidae</taxon>
        <taxon>Streblomastix</taxon>
    </lineage>
</organism>
<dbReference type="Gene3D" id="2.30.29.30">
    <property type="entry name" value="Pleckstrin-homology domain (PH domain)/Phosphotyrosine-binding domain (PTB)"/>
    <property type="match status" value="1"/>
</dbReference>
<feature type="compositionally biased region" description="Low complexity" evidence="10">
    <location>
        <begin position="1400"/>
        <end position="1409"/>
    </location>
</feature>
<feature type="transmembrane region" description="Helical" evidence="11">
    <location>
        <begin position="106"/>
        <end position="126"/>
    </location>
</feature>
<feature type="transmembrane region" description="Helical" evidence="11">
    <location>
        <begin position="147"/>
        <end position="167"/>
    </location>
</feature>
<dbReference type="OrthoDB" id="347657at2759"/>
<keyword evidence="2" id="KW-0723">Serine/threonine-protein kinase</keyword>
<sequence length="1658" mass="188205">MIWLGYIILIAGFVSSFILGFILIKLLLRREKESQLLTAIVSSLTLSLGLCVLLIIPVDINNANSLTVKGILKEVFVLIPFAYCYYEEGGDESISVAARICNSLKYTIVGVIIVIIIIIVGIFVQAKPRGSLDKTLIKQLFDTLNRGDSMIIMIISILMLIGVPFNICYSSSGINILALSIINVCHFNDLVTKSGAKTQKKKVLHNQYIAEEEEESHTRKGYSKMQDKQNVYRDVIDNESETKSNKLKNCCSTLFLPLRIILGVLFIAMMIFFIIGLVYGSTSRLRLIITKKSFQLQDTGNPFDLLFVSLSSVFPIDWIFIIGFLVFILISSMLTFFTVGIGCPCCKPLFRIRIRRSRQQGVLIFSALILFICFSFLSYIPYMCPQYSYFGSQSYMEQVIPEPEPESPIEQTNQNSINQDSLFGMIENNVIQSAQQPINQINNNKDIIKSIILGDEEENITKKVLCNINHTNITEMIETNQGLAMSTGSLQTSEVKRPTLGQYLDGRPPGKTHHRYCNSSVSAFIYSIPVYLLDIQMKKDKRDSERKQPKMRSIDDFNIEETIGYGSFSSVIKVVFKGNNKLYAIKKLTKSKLVKVQMERTVYIERDILNKCKHSFILKFFGNFQDDEFLYFVLELCRFDLSKLVQKPLHIEVVRFYAAEIVEAIEHLHSKGVIHRDLKPENIFIAIDGHIRLADFGSAIIVGSEEYIQEHSQQPKKSKQLIGTPLYVSPEVIHNEPATEKSDLWAMGLIFFFLLAGRQLFSGQTQFILLQNIVKATYQLPVGFDEGARDLLSKLIVVDPNQRISIEEIKMHKFFAGTNWSTLHLQTPPINATFQNTSPQNQQQQTISPPKHNDISQVASSVLSNSLIRQQRRASQIAEAAESVFGVESITYAQARQRRSSSVTRILSNGTIEDQNLMNISAQSPKQERNNSQISNEQASAVVAAQAASLAAGRGRRGTIGLSASTSMGNHLSASVSGEKQEQNVKMMLPGLQQIRLLGKAAAEAEQIAVDAMDDDSSQSQARKRSSIAMHPFASSEGALFSPDLQTLNNTANNDKLFIQRNGQLTGQNEQQKEMVKLPVGENEYNPFENETSVDVPRAGEPMQSNRQNGDLVFNEENTDNPFQQLKGQRGIEMQNILAIVNRSDVLQQQEQGQQGRRRESSNIQGRRRSGIEVDIDANDIANFQNWIQCAINDGENDEIAQYNQQYQERALLQQRQEQEQKENRKKLLAERKAKKKQERDRQEQIRDEKRRKKLKRKDALLLGPDFQQDWDQAMSEINTRKVYDPNNWLYLDDCSSRSSQSEDDVASLSSSPETEEYKKEIRRRDRIKKRQQIKINKEMKRKKNLGKKGASEQYNSKTGIDVEDEEDEEDDDIVDDFDLFVQQNSDSINEGENSQINFSSLTDTSSYDSSDEKEAHFNGLLKYINTHKQELENQESYLYCVDNAMQVDIVKQKFTGKERRRHNNSSLNKTIRTSNRPIFKSQALFFSPLTGLSRPRSKSPNKNKKSPSPDHDQLHKKDTDKMYPHWTINIHDGESIIQKGFVDVWLKQGKKVRLMVLTSLNRCMLFDPKTNQLTGEIVLGTQVWAEAYDAVRLVVHTKLSNVVIDDPTKKDAMAWAENLNRATVAVTNSFSPQKRPQTMVQSSSAQHTNYNSGRHSK</sequence>
<dbReference type="Gene3D" id="3.30.200.20">
    <property type="entry name" value="Phosphorylase Kinase, domain 1"/>
    <property type="match status" value="1"/>
</dbReference>
<evidence type="ECO:0000313" key="14">
    <source>
        <dbReference type="Proteomes" id="UP000324800"/>
    </source>
</evidence>
<keyword evidence="4 9" id="KW-0547">Nucleotide-binding</keyword>
<name>A0A5J4XAW0_9EUKA</name>
<keyword evidence="11" id="KW-0812">Transmembrane</keyword>
<reference evidence="13 14" key="1">
    <citation type="submission" date="2019-03" db="EMBL/GenBank/DDBJ databases">
        <title>Single cell metagenomics reveals metabolic interactions within the superorganism composed of flagellate Streblomastix strix and complex community of Bacteroidetes bacteria on its surface.</title>
        <authorList>
            <person name="Treitli S.C."/>
            <person name="Kolisko M."/>
            <person name="Husnik F."/>
            <person name="Keeling P."/>
            <person name="Hampl V."/>
        </authorList>
    </citation>
    <scope>NUCLEOTIDE SEQUENCE [LARGE SCALE GENOMIC DNA]</scope>
    <source>
        <strain evidence="13">ST1C</strain>
    </source>
</reference>
<dbReference type="InterPro" id="IPR008271">
    <property type="entry name" value="Ser/Thr_kinase_AS"/>
</dbReference>
<feature type="transmembrane region" description="Helical" evidence="11">
    <location>
        <begin position="318"/>
        <end position="341"/>
    </location>
</feature>
<evidence type="ECO:0000259" key="12">
    <source>
        <dbReference type="PROSITE" id="PS50011"/>
    </source>
</evidence>
<dbReference type="Gene3D" id="1.10.510.10">
    <property type="entry name" value="Transferase(Phosphotransferase) domain 1"/>
    <property type="match status" value="1"/>
</dbReference>
<feature type="transmembrane region" description="Helical" evidence="11">
    <location>
        <begin position="36"/>
        <end position="56"/>
    </location>
</feature>
<gene>
    <name evidence="13" type="ORF">EZS28_000130</name>
</gene>
<feature type="compositionally biased region" description="Basic and acidic residues" evidence="10">
    <location>
        <begin position="1217"/>
        <end position="1249"/>
    </location>
</feature>
<evidence type="ECO:0000256" key="2">
    <source>
        <dbReference type="ARBA" id="ARBA00022527"/>
    </source>
</evidence>
<evidence type="ECO:0000256" key="5">
    <source>
        <dbReference type="ARBA" id="ARBA00022777"/>
    </source>
</evidence>
<comment type="caution">
    <text evidence="13">The sequence shown here is derived from an EMBL/GenBank/DDBJ whole genome shotgun (WGS) entry which is preliminary data.</text>
</comment>
<dbReference type="GO" id="GO:0004674">
    <property type="term" value="F:protein serine/threonine kinase activity"/>
    <property type="evidence" value="ECO:0007669"/>
    <property type="project" value="UniProtKB-KW"/>
</dbReference>
<feature type="domain" description="Protein kinase" evidence="12">
    <location>
        <begin position="557"/>
        <end position="815"/>
    </location>
</feature>
<keyword evidence="11" id="KW-1133">Transmembrane helix</keyword>
<dbReference type="InterPro" id="IPR033931">
    <property type="entry name" value="PDK1-typ_PH"/>
</dbReference>
<feature type="compositionally biased region" description="Basic and acidic residues" evidence="10">
    <location>
        <begin position="1508"/>
        <end position="1519"/>
    </location>
</feature>
<keyword evidence="11" id="KW-0472">Membrane</keyword>
<evidence type="ECO:0000256" key="11">
    <source>
        <dbReference type="SAM" id="Phobius"/>
    </source>
</evidence>
<evidence type="ECO:0000256" key="4">
    <source>
        <dbReference type="ARBA" id="ARBA00022741"/>
    </source>
</evidence>
<feature type="transmembrane region" description="Helical" evidence="11">
    <location>
        <begin position="256"/>
        <end position="279"/>
    </location>
</feature>
<evidence type="ECO:0000256" key="1">
    <source>
        <dbReference type="ARBA" id="ARBA00012513"/>
    </source>
</evidence>
<evidence type="ECO:0000256" key="9">
    <source>
        <dbReference type="PROSITE-ProRule" id="PRU10141"/>
    </source>
</evidence>
<dbReference type="PANTHER" id="PTHR24356:SF163">
    <property type="entry name" value="3-PHOSPHOINOSITIDE-DEPENDENT PROTEIN KINASE 1-RELATED"/>
    <property type="match status" value="1"/>
</dbReference>
<evidence type="ECO:0000256" key="3">
    <source>
        <dbReference type="ARBA" id="ARBA00022679"/>
    </source>
</evidence>
<evidence type="ECO:0000256" key="6">
    <source>
        <dbReference type="ARBA" id="ARBA00022840"/>
    </source>
</evidence>
<evidence type="ECO:0000256" key="8">
    <source>
        <dbReference type="ARBA" id="ARBA00048679"/>
    </source>
</evidence>
<keyword evidence="5 13" id="KW-0418">Kinase</keyword>
<dbReference type="Proteomes" id="UP000324800">
    <property type="component" value="Unassembled WGS sequence"/>
</dbReference>
<dbReference type="InterPro" id="IPR000719">
    <property type="entry name" value="Prot_kinase_dom"/>
</dbReference>
<feature type="region of interest" description="Disordered" evidence="10">
    <location>
        <begin position="1632"/>
        <end position="1658"/>
    </location>
</feature>
<dbReference type="EMBL" id="SNRW01000009">
    <property type="protein sequence ID" value="KAA6404337.1"/>
    <property type="molecule type" value="Genomic_DNA"/>
</dbReference>
<dbReference type="PANTHER" id="PTHR24356">
    <property type="entry name" value="SERINE/THREONINE-PROTEIN KINASE"/>
    <property type="match status" value="1"/>
</dbReference>
<comment type="catalytic activity">
    <reaction evidence="7">
        <text>L-threonyl-[protein] + ATP = O-phospho-L-threonyl-[protein] + ADP + H(+)</text>
        <dbReference type="Rhea" id="RHEA:46608"/>
        <dbReference type="Rhea" id="RHEA-COMP:11060"/>
        <dbReference type="Rhea" id="RHEA-COMP:11605"/>
        <dbReference type="ChEBI" id="CHEBI:15378"/>
        <dbReference type="ChEBI" id="CHEBI:30013"/>
        <dbReference type="ChEBI" id="CHEBI:30616"/>
        <dbReference type="ChEBI" id="CHEBI:61977"/>
        <dbReference type="ChEBI" id="CHEBI:456216"/>
        <dbReference type="EC" id="2.7.11.1"/>
    </reaction>
</comment>
<keyword evidence="3" id="KW-0808">Transferase</keyword>